<keyword evidence="2" id="KW-1185">Reference proteome</keyword>
<dbReference type="Pfam" id="PF11079">
    <property type="entry name" value="YqhG"/>
    <property type="match status" value="1"/>
</dbReference>
<evidence type="ECO:0008006" key="3">
    <source>
        <dbReference type="Google" id="ProtNLM"/>
    </source>
</evidence>
<dbReference type="RefSeq" id="WP_205007259.1">
    <property type="nucleotide sequence ID" value="NZ_CBCRXA010000021.1"/>
</dbReference>
<organism evidence="1 2">
    <name type="scientific">Sporolactobacillus spathodeae</name>
    <dbReference type="NCBI Taxonomy" id="1465502"/>
    <lineage>
        <taxon>Bacteria</taxon>
        <taxon>Bacillati</taxon>
        <taxon>Bacillota</taxon>
        <taxon>Bacilli</taxon>
        <taxon>Bacillales</taxon>
        <taxon>Sporolactobacillaceae</taxon>
        <taxon>Sporolactobacillus</taxon>
    </lineage>
</organism>
<dbReference type="EMBL" id="JAFBEV010000021">
    <property type="protein sequence ID" value="MBM7658706.1"/>
    <property type="molecule type" value="Genomic_DNA"/>
</dbReference>
<protein>
    <recommendedName>
        <fullName evidence="3">YqhG</fullName>
    </recommendedName>
</protein>
<accession>A0ABS2QAU4</accession>
<evidence type="ECO:0000313" key="1">
    <source>
        <dbReference type="EMBL" id="MBM7658706.1"/>
    </source>
</evidence>
<comment type="caution">
    <text evidence="1">The sequence shown here is derived from an EMBL/GenBank/DDBJ whole genome shotgun (WGS) entry which is preliminary data.</text>
</comment>
<reference evidence="1 2" key="1">
    <citation type="submission" date="2021-01" db="EMBL/GenBank/DDBJ databases">
        <title>Genomic Encyclopedia of Type Strains, Phase IV (KMG-IV): sequencing the most valuable type-strain genomes for metagenomic binning, comparative biology and taxonomic classification.</title>
        <authorList>
            <person name="Goeker M."/>
        </authorList>
    </citation>
    <scope>NUCLEOTIDE SEQUENCE [LARGE SCALE GENOMIC DNA]</scope>
    <source>
        <strain evidence="1 2">DSM 100968</strain>
    </source>
</reference>
<proteinExistence type="predicted"/>
<dbReference type="Proteomes" id="UP000823201">
    <property type="component" value="Unassembled WGS sequence"/>
</dbReference>
<sequence length="262" mass="30109">MQQAAIYNYLSRFFSASGCALQADSHTGQLKVKLTEEMDQMLMNRPFYWHYIKQTGGIAETATLDFRTHTRGDQAELIYFGAPRLHQIFNVAEKMGTFIRLFQNLPEDAPAALEPWIGLNMKISYQCDLKRDRICSVGLQLINGTLIEGFEEMLSGLKLIPKMPDYLYTLSPLITVPSGIKRITAFIERELINEPTDWANEAGQRWLRDQALLDAFYEQQDTKPECYFQEKEALKEQYQPRISIQLINAGLFYLRSASFLPG</sequence>
<dbReference type="InterPro" id="IPR024562">
    <property type="entry name" value="YqhG"/>
</dbReference>
<gene>
    <name evidence="1" type="ORF">JOC27_002168</name>
</gene>
<evidence type="ECO:0000313" key="2">
    <source>
        <dbReference type="Proteomes" id="UP000823201"/>
    </source>
</evidence>
<name>A0ABS2QAU4_9BACL</name>